<comment type="caution">
    <text evidence="2">The sequence shown here is derived from an EMBL/GenBank/DDBJ whole genome shotgun (WGS) entry which is preliminary data.</text>
</comment>
<feature type="compositionally biased region" description="Polar residues" evidence="1">
    <location>
        <begin position="8"/>
        <end position="37"/>
    </location>
</feature>
<evidence type="ECO:0000313" key="2">
    <source>
        <dbReference type="EMBL" id="EDR32893.1"/>
    </source>
</evidence>
<evidence type="ECO:0000313" key="3">
    <source>
        <dbReference type="Proteomes" id="UP000004430"/>
    </source>
</evidence>
<evidence type="ECO:0000256" key="1">
    <source>
        <dbReference type="SAM" id="MobiDB-lite"/>
    </source>
</evidence>
<reference evidence="2 3" key="2">
    <citation type="submission" date="2010-03" db="EMBL/GenBank/DDBJ databases">
        <authorList>
            <person name="Payne S.H."/>
            <person name="Sutton G.G."/>
        </authorList>
    </citation>
    <scope>NUCLEOTIDE SEQUENCE [LARGE SCALE GENOMIC DNA]</scope>
    <source>
        <strain evidence="2 3">IP275</strain>
    </source>
</reference>
<dbReference type="EMBL" id="AAOS02000010">
    <property type="protein sequence ID" value="EDR32893.1"/>
    <property type="molecule type" value="Genomic_DNA"/>
</dbReference>
<accession>A0AAV3BE26</accession>
<dbReference type="AlphaFoldDB" id="A0AAV3BE26"/>
<feature type="region of interest" description="Disordered" evidence="1">
    <location>
        <begin position="1"/>
        <end position="37"/>
    </location>
</feature>
<gene>
    <name evidence="2" type="ORF">YPIP275_2557</name>
</gene>
<dbReference type="Proteomes" id="UP000004430">
    <property type="component" value="Unassembled WGS sequence"/>
</dbReference>
<name>A0AAV3BE26_YERPE</name>
<proteinExistence type="predicted"/>
<sequence>MLVPGRTGPTSNTFNSSYRQLTPAASGTKQGQTAKLR</sequence>
<reference evidence="2 3" key="1">
    <citation type="submission" date="2008-01" db="EMBL/GenBank/DDBJ databases">
        <title>Yersinia pestis Strain IP275 project at JCVI/TIGR.</title>
        <authorList>
            <person name="Ravel J."/>
            <person name="Eppinger M."/>
            <person name="Fricke W.F."/>
            <person name="Rosovitz M."/>
            <person name="Lindler L.E."/>
            <person name="Bearden S."/>
            <person name="Shriefer M."/>
        </authorList>
    </citation>
    <scope>NUCLEOTIDE SEQUENCE [LARGE SCALE GENOMIC DNA]</scope>
    <source>
        <strain evidence="2 3">IP275</strain>
    </source>
</reference>
<organism evidence="2 3">
    <name type="scientific">Yersinia pestis biovar Orientalis str. IP275</name>
    <dbReference type="NCBI Taxonomy" id="373665"/>
    <lineage>
        <taxon>Bacteria</taxon>
        <taxon>Pseudomonadati</taxon>
        <taxon>Pseudomonadota</taxon>
        <taxon>Gammaproteobacteria</taxon>
        <taxon>Enterobacterales</taxon>
        <taxon>Yersiniaceae</taxon>
        <taxon>Yersinia</taxon>
    </lineage>
</organism>
<protein>
    <submittedName>
        <fullName evidence="2">Uncharacterized protein</fullName>
    </submittedName>
</protein>